<evidence type="ECO:0000313" key="2">
    <source>
        <dbReference type="EMBL" id="MFA9950301.1"/>
    </source>
</evidence>
<organism evidence="2 3">
    <name type="scientific">Dentiradicibacter hellwigii</name>
    <dbReference type="NCBI Taxonomy" id="3149053"/>
    <lineage>
        <taxon>Bacteria</taxon>
        <taxon>Pseudomonadati</taxon>
        <taxon>Pseudomonadota</taxon>
        <taxon>Betaproteobacteria</taxon>
        <taxon>Rhodocyclales</taxon>
        <taxon>Rhodocyclaceae</taxon>
        <taxon>Dentiradicibacter</taxon>
    </lineage>
</organism>
<evidence type="ECO:0000313" key="3">
    <source>
        <dbReference type="Proteomes" id="UP001574673"/>
    </source>
</evidence>
<feature type="domain" description="GH3 middle" evidence="1">
    <location>
        <begin position="291"/>
        <end position="336"/>
    </location>
</feature>
<name>A0ABV4UFB9_9RHOO</name>
<dbReference type="Gene3D" id="3.40.50.12780">
    <property type="entry name" value="N-terminal domain of ligase-like"/>
    <property type="match status" value="1"/>
</dbReference>
<comment type="caution">
    <text evidence="2">The sequence shown here is derived from an EMBL/GenBank/DDBJ whole genome shotgun (WGS) entry which is preliminary data.</text>
</comment>
<reference evidence="3" key="1">
    <citation type="submission" date="2024-06" db="EMBL/GenBank/DDBJ databases">
        <title>Radixoralia hellwigii gen. nov., sp nov., isolated from a root canal in the human oral cavity.</title>
        <authorList>
            <person name="Bartsch S."/>
            <person name="Wittmer A."/>
            <person name="Schulz A.-K."/>
            <person name="Neumann-Schaal M."/>
            <person name="Wolf J."/>
            <person name="Gronow S."/>
            <person name="Tennert C."/>
            <person name="Haecker G."/>
            <person name="Cieplik F."/>
            <person name="Al-Ahmad A."/>
        </authorList>
    </citation>
    <scope>NUCLEOTIDE SEQUENCE [LARGE SCALE GENOMIC DNA]</scope>
    <source>
        <strain evidence="3">Wk13</strain>
    </source>
</reference>
<dbReference type="Pfam" id="PF03321">
    <property type="entry name" value="GH3"/>
    <property type="match status" value="1"/>
</dbReference>
<sequence>MSGNFQDGEGAATERGEQKNAWLLQTLKRNRNTAYLKQFGSPETAAAFRERVPVCIYEDLSPWLARIQAGDADILFAGRPVAYERTGGSTGGVKLIPYTDEGLSDFQNDIVPWLIDTIQTHHITGRVYFSISPATRPIAFNNGIPVGLPDAAYLGEIAGGMLTAMTAVPLDVANLSDVTQWRQRTLAYLKAASDLELISVWSPTFLLRLLDEIPDPQACWPRLKIVSCWASASSRRFADEVQRRLPHARLQPKGLLSTEAVVTVPDREGRPLPARHVFIEYAKDGRFFLEDALQMGEVYEAIVTTASGLYRYRTGDWLRCEGHTKQGRPILEFVGRGALTCDLVGEKLNESFVARCLQALSALPVSSMLLPDADCPGYVLICTRAPSEAVLAELEALLCTNPQYAYARRLGQLAPLRVLTHLEPFRVVERTMLARGARLGDIKPLALRREAFWLPLFKSFCP</sequence>
<dbReference type="SUPFAM" id="SSF56801">
    <property type="entry name" value="Acetyl-CoA synthetase-like"/>
    <property type="match status" value="1"/>
</dbReference>
<keyword evidence="3" id="KW-1185">Reference proteome</keyword>
<dbReference type="InterPro" id="IPR004993">
    <property type="entry name" value="GH3"/>
</dbReference>
<dbReference type="PANTHER" id="PTHR31901:SF9">
    <property type="entry name" value="GH3 DOMAIN-CONTAINING PROTEIN"/>
    <property type="match status" value="1"/>
</dbReference>
<dbReference type="InterPro" id="IPR042099">
    <property type="entry name" value="ANL_N_sf"/>
</dbReference>
<dbReference type="Proteomes" id="UP001574673">
    <property type="component" value="Unassembled WGS sequence"/>
</dbReference>
<evidence type="ECO:0000259" key="1">
    <source>
        <dbReference type="Pfam" id="PF23571"/>
    </source>
</evidence>
<accession>A0ABV4UFB9</accession>
<proteinExistence type="predicted"/>
<gene>
    <name evidence="2" type="ORF">ABCS64_08215</name>
</gene>
<dbReference type="InterPro" id="IPR055377">
    <property type="entry name" value="GH3_M"/>
</dbReference>
<protein>
    <submittedName>
        <fullName evidence="2">GH3 auxin-responsive promoter family protein</fullName>
    </submittedName>
</protein>
<dbReference type="PANTHER" id="PTHR31901">
    <property type="entry name" value="GH3 DOMAIN-CONTAINING PROTEIN"/>
    <property type="match status" value="1"/>
</dbReference>
<dbReference type="EMBL" id="JBEUWX010000002">
    <property type="protein sequence ID" value="MFA9950301.1"/>
    <property type="molecule type" value="Genomic_DNA"/>
</dbReference>
<dbReference type="Pfam" id="PF23571">
    <property type="entry name" value="GH3_M"/>
    <property type="match status" value="1"/>
</dbReference>
<dbReference type="RefSeq" id="WP_418891366.1">
    <property type="nucleotide sequence ID" value="NZ_JBEUWX010000002.1"/>
</dbReference>